<dbReference type="EMBL" id="CAAALY010288339">
    <property type="protein sequence ID" value="VEL44028.1"/>
    <property type="molecule type" value="Genomic_DNA"/>
</dbReference>
<comment type="caution">
    <text evidence="1">The sequence shown here is derived from an EMBL/GenBank/DDBJ whole genome shotgun (WGS) entry which is preliminary data.</text>
</comment>
<dbReference type="Proteomes" id="UP000784294">
    <property type="component" value="Unassembled WGS sequence"/>
</dbReference>
<keyword evidence="2" id="KW-1185">Reference proteome</keyword>
<organism evidence="1 2">
    <name type="scientific">Protopolystoma xenopodis</name>
    <dbReference type="NCBI Taxonomy" id="117903"/>
    <lineage>
        <taxon>Eukaryota</taxon>
        <taxon>Metazoa</taxon>
        <taxon>Spiralia</taxon>
        <taxon>Lophotrochozoa</taxon>
        <taxon>Platyhelminthes</taxon>
        <taxon>Monogenea</taxon>
        <taxon>Polyopisthocotylea</taxon>
        <taxon>Polystomatidea</taxon>
        <taxon>Polystomatidae</taxon>
        <taxon>Protopolystoma</taxon>
    </lineage>
</organism>
<evidence type="ECO:0000313" key="2">
    <source>
        <dbReference type="Proteomes" id="UP000784294"/>
    </source>
</evidence>
<sequence>MSLCAAGDLLACKVNTHPRTPGEVTLPGSLVVKASAYGAHGREFDSRPCQLKLIGMSKLVAWCVD</sequence>
<evidence type="ECO:0000313" key="1">
    <source>
        <dbReference type="EMBL" id="VEL44028.1"/>
    </source>
</evidence>
<dbReference type="AlphaFoldDB" id="A0A3S5BG50"/>
<reference evidence="1" key="1">
    <citation type="submission" date="2018-11" db="EMBL/GenBank/DDBJ databases">
        <authorList>
            <consortium name="Pathogen Informatics"/>
        </authorList>
    </citation>
    <scope>NUCLEOTIDE SEQUENCE</scope>
</reference>
<name>A0A3S5BG50_9PLAT</name>
<protein>
    <submittedName>
        <fullName evidence="1">Uncharacterized protein</fullName>
    </submittedName>
</protein>
<proteinExistence type="predicted"/>
<accession>A0A3S5BG50</accession>
<gene>
    <name evidence="1" type="ORF">PXEA_LOCUS37468</name>
</gene>